<protein>
    <submittedName>
        <fullName evidence="1">Uncharacterized protein</fullName>
    </submittedName>
</protein>
<feature type="non-terminal residue" evidence="1">
    <location>
        <position position="1"/>
    </location>
</feature>
<evidence type="ECO:0000313" key="1">
    <source>
        <dbReference type="EMBL" id="JAS67460.1"/>
    </source>
</evidence>
<dbReference type="Gene3D" id="3.20.20.370">
    <property type="entry name" value="Glycoside hydrolase/deacetylase"/>
    <property type="match status" value="1"/>
</dbReference>
<dbReference type="InterPro" id="IPR052740">
    <property type="entry name" value="CE4"/>
</dbReference>
<dbReference type="PANTHER" id="PTHR45985:SF1">
    <property type="entry name" value="VERMIFORM, ISOFORM I"/>
    <property type="match status" value="1"/>
</dbReference>
<sequence length="145" mass="16913">HAIDSCTNIQTGEQLGRLLRHNFLRHYLTNRAPLGLHMNGAFLKSKKELKEAFVKFIDDTLTTYNDVYFVNYNNVIQWMQNPTETSGLREFQEWKEKCDSFKGQPFCSLPNPCPVTTRELPGETLRLFTCMECPQYYPWLNNPTG</sequence>
<name>A0A1B6GYG3_9HEMI</name>
<organism evidence="1">
    <name type="scientific">Cuerna arida</name>
    <dbReference type="NCBI Taxonomy" id="1464854"/>
    <lineage>
        <taxon>Eukaryota</taxon>
        <taxon>Metazoa</taxon>
        <taxon>Ecdysozoa</taxon>
        <taxon>Arthropoda</taxon>
        <taxon>Hexapoda</taxon>
        <taxon>Insecta</taxon>
        <taxon>Pterygota</taxon>
        <taxon>Neoptera</taxon>
        <taxon>Paraneoptera</taxon>
        <taxon>Hemiptera</taxon>
        <taxon>Auchenorrhyncha</taxon>
        <taxon>Membracoidea</taxon>
        <taxon>Cicadellidae</taxon>
        <taxon>Cicadellinae</taxon>
        <taxon>Proconiini</taxon>
        <taxon>Cuerna</taxon>
    </lineage>
</organism>
<gene>
    <name evidence="1" type="ORF">g.5941</name>
</gene>
<dbReference type="EMBL" id="GECZ01002309">
    <property type="protein sequence ID" value="JAS67460.1"/>
    <property type="molecule type" value="Transcribed_RNA"/>
</dbReference>
<proteinExistence type="predicted"/>
<reference evidence="1" key="1">
    <citation type="submission" date="2015-11" db="EMBL/GenBank/DDBJ databases">
        <title>De novo transcriptome assembly of four potential Pierce s Disease insect vectors from Arizona vineyards.</title>
        <authorList>
            <person name="Tassone E.E."/>
        </authorList>
    </citation>
    <scope>NUCLEOTIDE SEQUENCE</scope>
</reference>
<feature type="non-terminal residue" evidence="1">
    <location>
        <position position="145"/>
    </location>
</feature>
<dbReference type="AlphaFoldDB" id="A0A1B6GYG3"/>
<dbReference type="PANTHER" id="PTHR45985">
    <property type="match status" value="1"/>
</dbReference>
<accession>A0A1B6GYG3</accession>